<reference evidence="3" key="1">
    <citation type="submission" date="2019-04" db="EMBL/GenBank/DDBJ databases">
        <authorList>
            <person name="Alioto T."/>
            <person name="Alioto T."/>
        </authorList>
    </citation>
    <scope>NUCLEOTIDE SEQUENCE [LARGE SCALE GENOMIC DNA]</scope>
</reference>
<evidence type="ECO:0000256" key="1">
    <source>
        <dbReference type="SAM" id="MobiDB-lite"/>
    </source>
</evidence>
<evidence type="ECO:0000313" key="3">
    <source>
        <dbReference type="EMBL" id="VTJ84436.1"/>
    </source>
</evidence>
<sequence>MKNVAKRGKKARAEVTVMNESEAKVRKESEAEIEKGKRAKARNGSEVEAKKGDIATKEVEIKDSEATTEVPTLDQNLTVPFEERTGCLIASN</sequence>
<organism evidence="3">
    <name type="scientific">Marmota monax</name>
    <name type="common">Woodchuck</name>
    <dbReference type="NCBI Taxonomy" id="9995"/>
    <lineage>
        <taxon>Eukaryota</taxon>
        <taxon>Metazoa</taxon>
        <taxon>Chordata</taxon>
        <taxon>Craniata</taxon>
        <taxon>Vertebrata</taxon>
        <taxon>Euteleostomi</taxon>
        <taxon>Mammalia</taxon>
        <taxon>Eutheria</taxon>
        <taxon>Euarchontoglires</taxon>
        <taxon>Glires</taxon>
        <taxon>Rodentia</taxon>
        <taxon>Sciuromorpha</taxon>
        <taxon>Sciuridae</taxon>
        <taxon>Xerinae</taxon>
        <taxon>Marmotini</taxon>
        <taxon>Marmota</taxon>
    </lineage>
</organism>
<dbReference type="Proteomes" id="UP000662637">
    <property type="component" value="Unassembled WGS sequence"/>
</dbReference>
<accession>A0A5E4CRM1</accession>
<evidence type="ECO:0000313" key="2">
    <source>
        <dbReference type="EMBL" id="KAF7462392.1"/>
    </source>
</evidence>
<feature type="region of interest" description="Disordered" evidence="1">
    <location>
        <begin position="28"/>
        <end position="49"/>
    </location>
</feature>
<name>A0A5E4CRM1_MARMO</name>
<dbReference type="EMBL" id="CABDUW010001880">
    <property type="protein sequence ID" value="VTJ84436.1"/>
    <property type="molecule type" value="Genomic_DNA"/>
</dbReference>
<protein>
    <submittedName>
        <fullName evidence="3">Uncharacterized protein</fullName>
    </submittedName>
</protein>
<proteinExistence type="predicted"/>
<dbReference type="AlphaFoldDB" id="A0A5E4CRM1"/>
<reference evidence="2" key="2">
    <citation type="submission" date="2020-08" db="EMBL/GenBank/DDBJ databases">
        <authorList>
            <person name="Shumante A."/>
            <person name="Zimin A.V."/>
            <person name="Puiu D."/>
            <person name="Salzberg S.L."/>
        </authorList>
    </citation>
    <scope>NUCLEOTIDE SEQUENCE</scope>
    <source>
        <strain evidence="2">WC2-LM</strain>
        <tissue evidence="2">Liver</tissue>
    </source>
</reference>
<dbReference type="EMBL" id="WJEC01008400">
    <property type="protein sequence ID" value="KAF7462392.1"/>
    <property type="molecule type" value="Genomic_DNA"/>
</dbReference>
<gene>
    <name evidence="2" type="ORF">GHT09_012576</name>
    <name evidence="3" type="ORF">MONAX_5E017569</name>
</gene>